<accession>A0ABY1PSI0</accession>
<dbReference type="PROSITE" id="PS50164">
    <property type="entry name" value="GIY_YIG"/>
    <property type="match status" value="1"/>
</dbReference>
<protein>
    <submittedName>
        <fullName evidence="3">Endonuclease</fullName>
    </submittedName>
</protein>
<comment type="caution">
    <text evidence="3">The sequence shown here is derived from an EMBL/GenBank/DDBJ whole genome shotgun (WGS) entry which is preliminary data.</text>
</comment>
<dbReference type="Gene3D" id="3.40.1440.10">
    <property type="entry name" value="GIY-YIG endonuclease"/>
    <property type="match status" value="1"/>
</dbReference>
<keyword evidence="3" id="KW-0378">Hydrolase</keyword>
<name>A0ABY1PSI0_9BURK</name>
<keyword evidence="4" id="KW-1185">Reference proteome</keyword>
<dbReference type="PANTHER" id="PTHR34477">
    <property type="entry name" value="UPF0213 PROTEIN YHBQ"/>
    <property type="match status" value="1"/>
</dbReference>
<reference evidence="3 4" key="1">
    <citation type="submission" date="2017-05" db="EMBL/GenBank/DDBJ databases">
        <authorList>
            <person name="Varghese N."/>
            <person name="Submissions S."/>
        </authorList>
    </citation>
    <scope>NUCLEOTIDE SEQUENCE [LARGE SCALE GENOMIC DNA]</scope>
    <source>
        <strain evidence="3 4">DSM 26001</strain>
    </source>
</reference>
<dbReference type="InterPro" id="IPR035901">
    <property type="entry name" value="GIY-YIG_endonuc_sf"/>
</dbReference>
<evidence type="ECO:0000259" key="2">
    <source>
        <dbReference type="PROSITE" id="PS50164"/>
    </source>
</evidence>
<proteinExistence type="inferred from homology"/>
<comment type="similarity">
    <text evidence="1">Belongs to the UPF0213 family.</text>
</comment>
<dbReference type="PANTHER" id="PTHR34477:SF1">
    <property type="entry name" value="UPF0213 PROTEIN YHBQ"/>
    <property type="match status" value="1"/>
</dbReference>
<dbReference type="SUPFAM" id="SSF82771">
    <property type="entry name" value="GIY-YIG endonuclease"/>
    <property type="match status" value="1"/>
</dbReference>
<feature type="domain" description="GIY-YIG" evidence="2">
    <location>
        <begin position="1"/>
        <end position="75"/>
    </location>
</feature>
<evidence type="ECO:0000256" key="1">
    <source>
        <dbReference type="ARBA" id="ARBA00007435"/>
    </source>
</evidence>
<dbReference type="InterPro" id="IPR050190">
    <property type="entry name" value="UPF0213_domain"/>
</dbReference>
<dbReference type="EMBL" id="FXUL01000001">
    <property type="protein sequence ID" value="SMP41977.1"/>
    <property type="molecule type" value="Genomic_DNA"/>
</dbReference>
<dbReference type="Pfam" id="PF01541">
    <property type="entry name" value="GIY-YIG"/>
    <property type="match status" value="1"/>
</dbReference>
<gene>
    <name evidence="3" type="ORF">SAMN06295970_101139</name>
</gene>
<dbReference type="CDD" id="cd10456">
    <property type="entry name" value="GIY-YIG_UPF0213"/>
    <property type="match status" value="1"/>
</dbReference>
<organism evidence="3 4">
    <name type="scientific">Noviherbaspirillum suwonense</name>
    <dbReference type="NCBI Taxonomy" id="1224511"/>
    <lineage>
        <taxon>Bacteria</taxon>
        <taxon>Pseudomonadati</taxon>
        <taxon>Pseudomonadota</taxon>
        <taxon>Betaproteobacteria</taxon>
        <taxon>Burkholderiales</taxon>
        <taxon>Oxalobacteraceae</taxon>
        <taxon>Noviherbaspirillum</taxon>
    </lineage>
</organism>
<dbReference type="InterPro" id="IPR000305">
    <property type="entry name" value="GIY-YIG_endonuc"/>
</dbReference>
<keyword evidence="3" id="KW-0255">Endonuclease</keyword>
<evidence type="ECO:0000313" key="3">
    <source>
        <dbReference type="EMBL" id="SMP41977.1"/>
    </source>
</evidence>
<dbReference type="Proteomes" id="UP001158049">
    <property type="component" value="Unassembled WGS sequence"/>
</dbReference>
<keyword evidence="3" id="KW-0540">Nuclease</keyword>
<evidence type="ECO:0000313" key="4">
    <source>
        <dbReference type="Proteomes" id="UP001158049"/>
    </source>
</evidence>
<sequence>MFHVYLLSCADGSYYVGHTDSLEMRVGQHRAGVCEGYTRSRLPVELLKAEGFETRLEALSAEMQLKGWSRAKKEAWVRGDFALLKVLAKKNFSRTGK</sequence>
<dbReference type="GO" id="GO:0004519">
    <property type="term" value="F:endonuclease activity"/>
    <property type="evidence" value="ECO:0007669"/>
    <property type="project" value="UniProtKB-KW"/>
</dbReference>